<keyword evidence="3" id="KW-0677">Repeat</keyword>
<feature type="region of interest" description="Disordered" evidence="6">
    <location>
        <begin position="407"/>
        <end position="432"/>
    </location>
</feature>
<comment type="subcellular location">
    <subcellularLocation>
        <location evidence="1">Cytoplasm</location>
    </subcellularLocation>
</comment>
<keyword evidence="4" id="KW-0744">Spermatogenesis</keyword>
<keyword evidence="4" id="KW-0221">Differentiation</keyword>
<dbReference type="InterPro" id="IPR025605">
    <property type="entry name" value="OST-HTH/LOTUS_dom"/>
</dbReference>
<protein>
    <recommendedName>
        <fullName evidence="11">Transcriptional coactivator</fullName>
    </recommendedName>
</protein>
<dbReference type="PANTHER" id="PTHR22948:SF29">
    <property type="entry name" value="FI02030P-RELATED"/>
    <property type="match status" value="1"/>
</dbReference>
<accession>A0AAQ4FK73</accession>
<gene>
    <name evidence="9" type="ORF">V5799_023131</name>
</gene>
<keyword evidence="10" id="KW-1185">Reference proteome</keyword>
<dbReference type="GO" id="GO:0005737">
    <property type="term" value="C:cytoplasm"/>
    <property type="evidence" value="ECO:0007669"/>
    <property type="project" value="UniProtKB-SubCell"/>
</dbReference>
<dbReference type="GO" id="GO:0007283">
    <property type="term" value="P:spermatogenesis"/>
    <property type="evidence" value="ECO:0007669"/>
    <property type="project" value="UniProtKB-KW"/>
</dbReference>
<evidence type="ECO:0000313" key="9">
    <source>
        <dbReference type="EMBL" id="KAK8787091.1"/>
    </source>
</evidence>
<name>A0AAQ4FK73_AMBAM</name>
<evidence type="ECO:0000256" key="6">
    <source>
        <dbReference type="SAM" id="MobiDB-lite"/>
    </source>
</evidence>
<evidence type="ECO:0000256" key="2">
    <source>
        <dbReference type="ARBA" id="ARBA00022490"/>
    </source>
</evidence>
<dbReference type="PROSITE" id="PS51644">
    <property type="entry name" value="HTH_OST"/>
    <property type="match status" value="2"/>
</dbReference>
<dbReference type="GO" id="GO:0003723">
    <property type="term" value="F:RNA binding"/>
    <property type="evidence" value="ECO:0007669"/>
    <property type="project" value="UniProtKB-UniRule"/>
</dbReference>
<evidence type="ECO:0000313" key="10">
    <source>
        <dbReference type="Proteomes" id="UP001321473"/>
    </source>
</evidence>
<dbReference type="Pfam" id="PF12872">
    <property type="entry name" value="OST-HTH"/>
    <property type="match status" value="1"/>
</dbReference>
<dbReference type="GO" id="GO:0030154">
    <property type="term" value="P:cell differentiation"/>
    <property type="evidence" value="ECO:0007669"/>
    <property type="project" value="UniProtKB-ARBA"/>
</dbReference>
<dbReference type="Gene3D" id="2.30.30.140">
    <property type="match status" value="3"/>
</dbReference>
<evidence type="ECO:0000256" key="3">
    <source>
        <dbReference type="ARBA" id="ARBA00022737"/>
    </source>
</evidence>
<evidence type="ECO:0000259" key="7">
    <source>
        <dbReference type="PROSITE" id="PS50137"/>
    </source>
</evidence>
<evidence type="ECO:0000259" key="8">
    <source>
        <dbReference type="PROSITE" id="PS51644"/>
    </source>
</evidence>
<organism evidence="9 10">
    <name type="scientific">Amblyomma americanum</name>
    <name type="common">Lone star tick</name>
    <dbReference type="NCBI Taxonomy" id="6943"/>
    <lineage>
        <taxon>Eukaryota</taxon>
        <taxon>Metazoa</taxon>
        <taxon>Ecdysozoa</taxon>
        <taxon>Arthropoda</taxon>
        <taxon>Chelicerata</taxon>
        <taxon>Arachnida</taxon>
        <taxon>Acari</taxon>
        <taxon>Parasitiformes</taxon>
        <taxon>Ixodida</taxon>
        <taxon>Ixodoidea</taxon>
        <taxon>Ixodidae</taxon>
        <taxon>Amblyomminae</taxon>
        <taxon>Amblyomma</taxon>
    </lineage>
</organism>
<evidence type="ECO:0000256" key="4">
    <source>
        <dbReference type="ARBA" id="ARBA00022871"/>
    </source>
</evidence>
<dbReference type="PANTHER" id="PTHR22948">
    <property type="entry name" value="TUDOR DOMAIN CONTAINING PROTEIN"/>
    <property type="match status" value="1"/>
</dbReference>
<feature type="compositionally biased region" description="Polar residues" evidence="6">
    <location>
        <begin position="189"/>
        <end position="210"/>
    </location>
</feature>
<dbReference type="EMBL" id="JARKHS020002111">
    <property type="protein sequence ID" value="KAK8787091.1"/>
    <property type="molecule type" value="Genomic_DNA"/>
</dbReference>
<dbReference type="InterPro" id="IPR014720">
    <property type="entry name" value="dsRBD_dom"/>
</dbReference>
<dbReference type="InterPro" id="IPR035437">
    <property type="entry name" value="SNase_OB-fold_sf"/>
</dbReference>
<dbReference type="InterPro" id="IPR041966">
    <property type="entry name" value="LOTUS-like"/>
</dbReference>
<dbReference type="AlphaFoldDB" id="A0AAQ4FK73"/>
<dbReference type="InterPro" id="IPR050621">
    <property type="entry name" value="Tudor_domain_containing"/>
</dbReference>
<comment type="caution">
    <text evidence="9">The sequence shown here is derived from an EMBL/GenBank/DDBJ whole genome shotgun (WGS) entry which is preliminary data.</text>
</comment>
<keyword evidence="2" id="KW-0963">Cytoplasm</keyword>
<evidence type="ECO:0000256" key="1">
    <source>
        <dbReference type="ARBA" id="ARBA00004496"/>
    </source>
</evidence>
<evidence type="ECO:0008006" key="11">
    <source>
        <dbReference type="Google" id="ProtNLM"/>
    </source>
</evidence>
<reference evidence="9 10" key="1">
    <citation type="journal article" date="2023" name="Arcadia Sci">
        <title>De novo assembly of a long-read Amblyomma americanum tick genome.</title>
        <authorList>
            <person name="Chou S."/>
            <person name="Poskanzer K.E."/>
            <person name="Rollins M."/>
            <person name="Thuy-Boun P.S."/>
        </authorList>
    </citation>
    <scope>NUCLEOTIDE SEQUENCE [LARGE SCALE GENOMIC DNA]</scope>
    <source>
        <strain evidence="9">F_SG_1</strain>
        <tissue evidence="9">Salivary glands</tissue>
    </source>
</reference>
<dbReference type="SUPFAM" id="SSF63748">
    <property type="entry name" value="Tudor/PWWP/MBT"/>
    <property type="match status" value="3"/>
</dbReference>
<dbReference type="Pfam" id="PF00567">
    <property type="entry name" value="TUDOR"/>
    <property type="match status" value="3"/>
</dbReference>
<dbReference type="Gene3D" id="2.40.50.90">
    <property type="match status" value="3"/>
</dbReference>
<feature type="domain" description="DRBM" evidence="7">
    <location>
        <begin position="254"/>
        <end position="325"/>
    </location>
</feature>
<dbReference type="Gene3D" id="3.30.420.610">
    <property type="entry name" value="LOTUS domain-like"/>
    <property type="match status" value="2"/>
</dbReference>
<dbReference type="InterPro" id="IPR002999">
    <property type="entry name" value="Tudor"/>
</dbReference>
<dbReference type="PROSITE" id="PS50137">
    <property type="entry name" value="DS_RBD"/>
    <property type="match status" value="1"/>
</dbReference>
<feature type="domain" description="HTH OST-type" evidence="8">
    <location>
        <begin position="14"/>
        <end position="88"/>
    </location>
</feature>
<evidence type="ECO:0000256" key="5">
    <source>
        <dbReference type="PROSITE-ProRule" id="PRU00266"/>
    </source>
</evidence>
<dbReference type="Proteomes" id="UP001321473">
    <property type="component" value="Unassembled WGS sequence"/>
</dbReference>
<dbReference type="CDD" id="cd09972">
    <property type="entry name" value="LOTUS_TDRD_OSKAR"/>
    <property type="match status" value="1"/>
</dbReference>
<feature type="domain" description="HTH OST-type" evidence="8">
    <location>
        <begin position="343"/>
        <end position="409"/>
    </location>
</feature>
<feature type="region of interest" description="Disordered" evidence="6">
    <location>
        <begin position="98"/>
        <end position="215"/>
    </location>
</feature>
<dbReference type="SMART" id="SM00333">
    <property type="entry name" value="TUDOR"/>
    <property type="match status" value="3"/>
</dbReference>
<sequence>MRKNLHISVEMEALQEEVETFLHSVLSCEKGGIPLSKLQEEYTVLIGSPIPYQKFGFSSLIDYIKSIPNTAAIRKSPENGPTVIEAVLKPATAHVSQLVAGQRTASKTKPIMRPSRHPAPRTGPSVRFAGFQGKLDSQKGVAPTVAASISPASQPPRRAYRGQGRGLSQLKQPNTRPGPRHEVPPRLQRPSNGVPSTVVANSLPASNGTAEPSLRAPLRMPRTADSPLRPVAMPAPCMPPRMPTPPASPPAPKTCRQLVEDYAREKGFSVSFSAITSRSSKKGPVVWLATLKVDTQAFYSYPDEKESREEAEEEAARKAISFLGLHQGSPSQLPVTIVSTSKQIEVFVNRIKELVRQKENGLWSTVVPEIYQEQYRESVPKSWLELVKAEKAVYMTDMKDNRCILYPESPKPKQEARSTDAEAGSPPCPVPDKLSLPESNHWDVYITYVASTAEVYFRFVDLNDQYWQLRDDMESFYKANSLPISEIDDNATCAVNVDGNWLRMQVIDIQDGKAECISVDNGDITIVPLKNVHKLDQKFLSLPFQAVHCQLDELLEFADDKQANKLLTDLSVGKCLIAEVTAREPVLTVILYDTSTDEDVNLNELLLKRLETPTLPGPDQIARVKLSHTDSRGNLYVQFSGPGLRSMMRFMDGVSSHIKLNNPTPALSLCESKLYACRMTGSDNFCRALLLSTARLQEGKVLVRFVDTGMETLVPTSDLYDLDVFGKDIASFPHQAIVCRLADVALGTWTEKATTLLREMVPSDLVLLLKVVTLPEDGSPPLVAMFKRIEPNNELVSVNTSLAVALESRQEERRPKRAPLLSRLSSQTLIAEKKAEAATNGASGGCTSTAVSMPVPGPQGDAPRCSSTSGGVTTVATPVSELASVALNLGVSAEHEEEGLLQGKPLAAPQLPKVGSFIDINITEAANPLNFTCQLYGQGTALDELMAEMLSFYEAEGSSAFPEGLPEALLRKGHYYAGRHVDKSWYRVLVQQVQGPLMASVYFVDYGDYSMMQPSELQPLWQRFRHLPVQAIQASLADVTPMQEDWNPIDCINFRNMVKDKAFVAKIIEKSPDTKTGVEGSECVVLRLYDTSTSIDVLINKLLAERNILRYTPRSSD</sequence>
<proteinExistence type="predicted"/>
<feature type="compositionally biased region" description="Basic and acidic residues" evidence="6">
    <location>
        <begin position="410"/>
        <end position="420"/>
    </location>
</feature>
<keyword evidence="5" id="KW-0694">RNA-binding</keyword>